<dbReference type="AlphaFoldDB" id="A0A1I0S4M3"/>
<evidence type="ECO:0000313" key="1">
    <source>
        <dbReference type="EMBL" id="SEW49745.1"/>
    </source>
</evidence>
<organism evidence="1 2">
    <name type="scientific">Chitinophaga arvensicola</name>
    <dbReference type="NCBI Taxonomy" id="29529"/>
    <lineage>
        <taxon>Bacteria</taxon>
        <taxon>Pseudomonadati</taxon>
        <taxon>Bacteroidota</taxon>
        <taxon>Chitinophagia</taxon>
        <taxon>Chitinophagales</taxon>
        <taxon>Chitinophagaceae</taxon>
        <taxon>Chitinophaga</taxon>
    </lineage>
</organism>
<evidence type="ECO:0000313" key="2">
    <source>
        <dbReference type="Proteomes" id="UP000199310"/>
    </source>
</evidence>
<name>A0A1I0S4M3_9BACT</name>
<dbReference type="Proteomes" id="UP000199310">
    <property type="component" value="Unassembled WGS sequence"/>
</dbReference>
<keyword evidence="2" id="KW-1185">Reference proteome</keyword>
<reference evidence="2" key="1">
    <citation type="submission" date="2016-10" db="EMBL/GenBank/DDBJ databases">
        <authorList>
            <person name="Varghese N."/>
            <person name="Submissions S."/>
        </authorList>
    </citation>
    <scope>NUCLEOTIDE SEQUENCE [LARGE SCALE GENOMIC DNA]</scope>
    <source>
        <strain evidence="2">DSM 3695</strain>
    </source>
</reference>
<protein>
    <submittedName>
        <fullName evidence="1">Uncharacterized protein</fullName>
    </submittedName>
</protein>
<proteinExistence type="predicted"/>
<accession>A0A1I0S4M3</accession>
<sequence length="83" mass="9560">MTSRIDFSGPGNHLLYSASCETEAAAEELIEQVLVDDWYDENGPYAMSWYSTSGDTDVVIHIYRFRQEPPYARIAFETFNSRQ</sequence>
<dbReference type="EMBL" id="FOJG01000002">
    <property type="protein sequence ID" value="SEW49745.1"/>
    <property type="molecule type" value="Genomic_DNA"/>
</dbReference>
<dbReference type="RefSeq" id="WP_089896987.1">
    <property type="nucleotide sequence ID" value="NZ_FOJG01000002.1"/>
</dbReference>
<dbReference type="OrthoDB" id="678211at2"/>
<gene>
    <name evidence="1" type="ORF">SAMN04488122_3556</name>
</gene>